<gene>
    <name evidence="2" type="ORF">QIS99_09850</name>
</gene>
<comment type="caution">
    <text evidence="2">The sequence shown here is derived from an EMBL/GenBank/DDBJ whole genome shotgun (WGS) entry which is preliminary data.</text>
</comment>
<sequence>MSEEKKNTTVKPLDSHAGSEPVDEITTQDSHAGSEPAGGITTQDSHAGSEPA</sequence>
<evidence type="ECO:0000313" key="2">
    <source>
        <dbReference type="EMBL" id="MDI3386515.1"/>
    </source>
</evidence>
<proteinExistence type="predicted"/>
<reference evidence="2 3" key="1">
    <citation type="submission" date="2023-05" db="EMBL/GenBank/DDBJ databases">
        <title>Draft genome sequence of Streptomyces sp. B-S-A8 isolated from a cave soil in Thailand.</title>
        <authorList>
            <person name="Chamroensaksri N."/>
            <person name="Muangham S."/>
        </authorList>
    </citation>
    <scope>NUCLEOTIDE SEQUENCE [LARGE SCALE GENOMIC DNA]</scope>
    <source>
        <strain evidence="2 3">B-S-A8</strain>
    </source>
</reference>
<dbReference type="EMBL" id="JASCIR010000006">
    <property type="protein sequence ID" value="MDI3386515.1"/>
    <property type="molecule type" value="Genomic_DNA"/>
</dbReference>
<dbReference type="RefSeq" id="WP_282512479.1">
    <property type="nucleotide sequence ID" value="NZ_JASCIR010000006.1"/>
</dbReference>
<evidence type="ECO:0000313" key="3">
    <source>
        <dbReference type="Proteomes" id="UP001224661"/>
    </source>
</evidence>
<evidence type="ECO:0008006" key="4">
    <source>
        <dbReference type="Google" id="ProtNLM"/>
    </source>
</evidence>
<dbReference type="Proteomes" id="UP001224661">
    <property type="component" value="Unassembled WGS sequence"/>
</dbReference>
<organism evidence="2 3">
    <name type="scientific">Streptomyces solicavernae</name>
    <dbReference type="NCBI Taxonomy" id="3043614"/>
    <lineage>
        <taxon>Bacteria</taxon>
        <taxon>Bacillati</taxon>
        <taxon>Actinomycetota</taxon>
        <taxon>Actinomycetes</taxon>
        <taxon>Kitasatosporales</taxon>
        <taxon>Streptomycetaceae</taxon>
        <taxon>Streptomyces</taxon>
    </lineage>
</organism>
<name>A0ABT6RQ47_9ACTN</name>
<accession>A0ABT6RQ47</accession>
<feature type="region of interest" description="Disordered" evidence="1">
    <location>
        <begin position="1"/>
        <end position="52"/>
    </location>
</feature>
<evidence type="ECO:0000256" key="1">
    <source>
        <dbReference type="SAM" id="MobiDB-lite"/>
    </source>
</evidence>
<protein>
    <recommendedName>
        <fullName evidence="4">Sigma-like protein</fullName>
    </recommendedName>
</protein>
<keyword evidence="3" id="KW-1185">Reference proteome</keyword>